<comment type="caution">
    <text evidence="8">The sequence shown here is derived from an EMBL/GenBank/DDBJ whole genome shotgun (WGS) entry which is preliminary data.</text>
</comment>
<dbReference type="RefSeq" id="XP_022477038.1">
    <property type="nucleotide sequence ID" value="XM_022616441.1"/>
</dbReference>
<dbReference type="InterPro" id="IPR051872">
    <property type="entry name" value="Cytochrome_b5/Flavoprotein_Rdt"/>
</dbReference>
<dbReference type="InterPro" id="IPR001199">
    <property type="entry name" value="Cyt_B5-like_heme/steroid-bd"/>
</dbReference>
<name>A0A1G4BEU9_9PEZI</name>
<sequence>MGYIGVSLILASFVWVILAPPPWIHPFMPPFLLAWRNDTKLLPPSARSKSPPPPPPKDQHESKTTANGHASEPLPKEQPRETPPPPTLNLPEDPVAAPAPAPPKTVQQDTAAVAAVAMAPPPPVIRRSSPNPLPPAPPMVTEPEVEPETEEQTTPKAKPASPAIPIPSFTLEESSKAPAAPSLGATLSSASSSPRPALGKGSMPPPPPPSTSNNMMPPPASTSRGPVPPRLAAFPAMNSPQRARGPVPNRGPSGGSSSLGSSLAPPPTHSAKAPKPTRKVILTPGHSPLDWARISGPNADLRNLPASTPYLKVTPSMLKKMTGRKGKDAWMALGGRVYNITPYLPYHPAGEPELLRGAGRDATKLFGEIHPWVNYETMLSACLVGLLVDEDEGAKPSAMDEMD</sequence>
<dbReference type="SUPFAM" id="SSF55856">
    <property type="entry name" value="Cytochrome b5-like heme/steroid binding domain"/>
    <property type="match status" value="1"/>
</dbReference>
<evidence type="ECO:0000256" key="2">
    <source>
        <dbReference type="ARBA" id="ARBA00022723"/>
    </source>
</evidence>
<dbReference type="FunFam" id="3.10.120.10:FF:000001">
    <property type="entry name" value="Cytochrome b5 reductase 4"/>
    <property type="match status" value="1"/>
</dbReference>
<evidence type="ECO:0000256" key="3">
    <source>
        <dbReference type="ARBA" id="ARBA00023004"/>
    </source>
</evidence>
<reference evidence="8 9" key="1">
    <citation type="submission" date="2016-09" db="EMBL/GenBank/DDBJ databases">
        <authorList>
            <person name="Capua I."/>
            <person name="De Benedictis P."/>
            <person name="Joannis T."/>
            <person name="Lombin L.H."/>
            <person name="Cattoli G."/>
        </authorList>
    </citation>
    <scope>NUCLEOTIDE SEQUENCE [LARGE SCALE GENOMIC DNA]</scope>
    <source>
        <strain evidence="8 9">IMI 309357</strain>
    </source>
</reference>
<keyword evidence="6" id="KW-0732">Signal</keyword>
<organism evidence="8 9">
    <name type="scientific">Colletotrichum orchidophilum</name>
    <dbReference type="NCBI Taxonomy" id="1209926"/>
    <lineage>
        <taxon>Eukaryota</taxon>
        <taxon>Fungi</taxon>
        <taxon>Dikarya</taxon>
        <taxon>Ascomycota</taxon>
        <taxon>Pezizomycotina</taxon>
        <taxon>Sordariomycetes</taxon>
        <taxon>Hypocreomycetidae</taxon>
        <taxon>Glomerellales</taxon>
        <taxon>Glomerellaceae</taxon>
        <taxon>Colletotrichum</taxon>
    </lineage>
</organism>
<feature type="compositionally biased region" description="Low complexity" evidence="5">
    <location>
        <begin position="177"/>
        <end position="198"/>
    </location>
</feature>
<feature type="compositionally biased region" description="Low complexity" evidence="5">
    <location>
        <begin position="152"/>
        <end position="168"/>
    </location>
</feature>
<feature type="compositionally biased region" description="Low complexity" evidence="5">
    <location>
        <begin position="245"/>
        <end position="263"/>
    </location>
</feature>
<dbReference type="EMBL" id="MJBS01000032">
    <property type="protein sequence ID" value="OHE99893.1"/>
    <property type="molecule type" value="Genomic_DNA"/>
</dbReference>
<feature type="compositionally biased region" description="Pro residues" evidence="5">
    <location>
        <begin position="131"/>
        <end position="140"/>
    </location>
</feature>
<keyword evidence="3 4" id="KW-0408">Iron</keyword>
<keyword evidence="2 4" id="KW-0479">Metal-binding</keyword>
<dbReference type="GeneID" id="34557951"/>
<evidence type="ECO:0000313" key="9">
    <source>
        <dbReference type="Proteomes" id="UP000176998"/>
    </source>
</evidence>
<dbReference type="SMART" id="SM01117">
    <property type="entry name" value="Cyt-b5"/>
    <property type="match status" value="1"/>
</dbReference>
<proteinExistence type="inferred from homology"/>
<dbReference type="GO" id="GO:0020037">
    <property type="term" value="F:heme binding"/>
    <property type="evidence" value="ECO:0007669"/>
    <property type="project" value="UniProtKB-UniRule"/>
</dbReference>
<accession>A0A1G4BEU9</accession>
<dbReference type="GO" id="GO:0004128">
    <property type="term" value="F:cytochrome-b5 reductase activity, acting on NAD(P)H"/>
    <property type="evidence" value="ECO:0007669"/>
    <property type="project" value="TreeGrafter"/>
</dbReference>
<keyword evidence="9" id="KW-1185">Reference proteome</keyword>
<dbReference type="OrthoDB" id="432299at2759"/>
<evidence type="ECO:0000256" key="5">
    <source>
        <dbReference type="SAM" id="MobiDB-lite"/>
    </source>
</evidence>
<dbReference type="InterPro" id="IPR036400">
    <property type="entry name" value="Cyt_B5-like_heme/steroid_sf"/>
</dbReference>
<evidence type="ECO:0000259" key="7">
    <source>
        <dbReference type="PROSITE" id="PS50255"/>
    </source>
</evidence>
<comment type="similarity">
    <text evidence="4">Belongs to the cytochrome b5 family.</text>
</comment>
<dbReference type="STRING" id="1209926.A0A1G4BEU9"/>
<evidence type="ECO:0000256" key="4">
    <source>
        <dbReference type="RuleBase" id="RU362121"/>
    </source>
</evidence>
<feature type="region of interest" description="Disordered" evidence="5">
    <location>
        <begin position="43"/>
        <end position="284"/>
    </location>
</feature>
<evidence type="ECO:0000313" key="8">
    <source>
        <dbReference type="EMBL" id="OHE99893.1"/>
    </source>
</evidence>
<dbReference type="Gene3D" id="3.10.120.10">
    <property type="entry name" value="Cytochrome b5-like heme/steroid binding domain"/>
    <property type="match status" value="1"/>
</dbReference>
<feature type="signal peptide" evidence="6">
    <location>
        <begin position="1"/>
        <end position="19"/>
    </location>
</feature>
<gene>
    <name evidence="8" type="ORF">CORC01_04794</name>
</gene>
<dbReference type="AlphaFoldDB" id="A0A1G4BEU9"/>
<dbReference type="GO" id="GO:0046872">
    <property type="term" value="F:metal ion binding"/>
    <property type="evidence" value="ECO:0007669"/>
    <property type="project" value="UniProtKB-UniRule"/>
</dbReference>
<keyword evidence="1 4" id="KW-0349">Heme</keyword>
<dbReference type="PROSITE" id="PS00191">
    <property type="entry name" value="CYTOCHROME_B5_1"/>
    <property type="match status" value="1"/>
</dbReference>
<dbReference type="Proteomes" id="UP000176998">
    <property type="component" value="Unassembled WGS sequence"/>
</dbReference>
<evidence type="ECO:0000256" key="1">
    <source>
        <dbReference type="ARBA" id="ARBA00022617"/>
    </source>
</evidence>
<feature type="compositionally biased region" description="Pro residues" evidence="5">
    <location>
        <begin position="203"/>
        <end position="220"/>
    </location>
</feature>
<feature type="chain" id="PRO_5009602806" description="Cytochrome b5 heme-binding domain-containing protein" evidence="6">
    <location>
        <begin position="20"/>
        <end position="403"/>
    </location>
</feature>
<dbReference type="InterPro" id="IPR018506">
    <property type="entry name" value="Cyt_B5_heme-BS"/>
</dbReference>
<dbReference type="GO" id="GO:0005737">
    <property type="term" value="C:cytoplasm"/>
    <property type="evidence" value="ECO:0007669"/>
    <property type="project" value="TreeGrafter"/>
</dbReference>
<dbReference type="Pfam" id="PF00173">
    <property type="entry name" value="Cyt-b5"/>
    <property type="match status" value="1"/>
</dbReference>
<evidence type="ECO:0000256" key="6">
    <source>
        <dbReference type="SAM" id="SignalP"/>
    </source>
</evidence>
<feature type="domain" description="Cytochrome b5 heme-binding" evidence="7">
    <location>
        <begin position="310"/>
        <end position="388"/>
    </location>
</feature>
<dbReference type="PROSITE" id="PS50255">
    <property type="entry name" value="CYTOCHROME_B5_2"/>
    <property type="match status" value="1"/>
</dbReference>
<dbReference type="PANTHER" id="PTHR46237">
    <property type="entry name" value="CYTOCHROME B5 REDUCTASE 4 FAMILY MEMBER"/>
    <property type="match status" value="1"/>
</dbReference>
<dbReference type="PANTHER" id="PTHR46237:SF1">
    <property type="entry name" value="CYTOCHROME B5 REDUCTASE 4"/>
    <property type="match status" value="1"/>
</dbReference>
<protein>
    <recommendedName>
        <fullName evidence="7">Cytochrome b5 heme-binding domain-containing protein</fullName>
    </recommendedName>
</protein>